<sequence>MKNKYRILKIFVVLVLLAFLLNFSLKRFSTKEQKLKIDLTQETPVYFINEATVQSIVKKSNPSGKVGTLNIPQLEKKLNALKAVDSANVYLNLNGVLNVDVKQRVPVMRINNGTKQFYVDKNGEEFPLSDRFSYPCILVSGDIPKEDYKGLSALIDKIGQDDFNKKYFVGINKDGENYELLTDEGNFKVQLGDLDNIDFKLKGFKTFAERYLIYQDPMKYRQISVKYNNQVVTTLRKGFKSDADSLLSQKIPNTVIARPTPVPEKKAPEKKKAPPEKKVERKTEKPKKEGAKKQVKEEKNKKRK</sequence>
<gene>
    <name evidence="2" type="ORF">BMF97_11285</name>
</gene>
<reference evidence="2 3" key="1">
    <citation type="submission" date="2016-11" db="EMBL/GenBank/DDBJ databases">
        <title>Genome sequence and comparative genomic analysis of clinical strain Elizabethkingia meningoseptica 61421 PRCM.</title>
        <authorList>
            <person name="Wang M."/>
            <person name="Hu S."/>
            <person name="Cao L."/>
            <person name="Jiang T."/>
            <person name="Zhou Y."/>
            <person name="Ming D."/>
        </authorList>
    </citation>
    <scope>NUCLEOTIDE SEQUENCE [LARGE SCALE GENOMIC DNA]</scope>
    <source>
        <strain evidence="2 3">61421 PRCM</strain>
    </source>
</reference>
<dbReference type="Proteomes" id="UP000188947">
    <property type="component" value="Unassembled WGS sequence"/>
</dbReference>
<dbReference type="OrthoDB" id="1466667at2"/>
<dbReference type="AlphaFoldDB" id="A0A1V3TYP9"/>
<evidence type="ECO:0000256" key="1">
    <source>
        <dbReference type="SAM" id="MobiDB-lite"/>
    </source>
</evidence>
<keyword evidence="2" id="KW-0131">Cell cycle</keyword>
<evidence type="ECO:0000313" key="2">
    <source>
        <dbReference type="EMBL" id="OOH94626.1"/>
    </source>
</evidence>
<feature type="compositionally biased region" description="Basic and acidic residues" evidence="1">
    <location>
        <begin position="263"/>
        <end position="304"/>
    </location>
</feature>
<accession>A0A1V3TYP9</accession>
<dbReference type="eggNOG" id="COG1589">
    <property type="taxonomic scope" value="Bacteria"/>
</dbReference>
<dbReference type="EMBL" id="MPOG01000013">
    <property type="protein sequence ID" value="OOH94626.1"/>
    <property type="molecule type" value="Genomic_DNA"/>
</dbReference>
<keyword evidence="3" id="KW-1185">Reference proteome</keyword>
<comment type="caution">
    <text evidence="2">The sequence shown here is derived from an EMBL/GenBank/DDBJ whole genome shotgun (WGS) entry which is preliminary data.</text>
</comment>
<organism evidence="2 3">
    <name type="scientific">Elizabethkingia meningoseptica</name>
    <name type="common">Chryseobacterium meningosepticum</name>
    <dbReference type="NCBI Taxonomy" id="238"/>
    <lineage>
        <taxon>Bacteria</taxon>
        <taxon>Pseudomonadati</taxon>
        <taxon>Bacteroidota</taxon>
        <taxon>Flavobacteriia</taxon>
        <taxon>Flavobacteriales</taxon>
        <taxon>Weeksellaceae</taxon>
        <taxon>Elizabethkingia</taxon>
    </lineage>
</organism>
<dbReference type="GO" id="GO:0051301">
    <property type="term" value="P:cell division"/>
    <property type="evidence" value="ECO:0007669"/>
    <property type="project" value="UniProtKB-KW"/>
</dbReference>
<name>A0A1V3TYP9_ELIME</name>
<dbReference type="STRING" id="238.BBD35_04765"/>
<proteinExistence type="predicted"/>
<keyword evidence="2" id="KW-0132">Cell division</keyword>
<evidence type="ECO:0000313" key="3">
    <source>
        <dbReference type="Proteomes" id="UP000188947"/>
    </source>
</evidence>
<feature type="region of interest" description="Disordered" evidence="1">
    <location>
        <begin position="250"/>
        <end position="304"/>
    </location>
</feature>
<dbReference type="RefSeq" id="WP_069215922.1">
    <property type="nucleotide sequence ID" value="NZ_CP016378.1"/>
</dbReference>
<protein>
    <submittedName>
        <fullName evidence="2">Cell division protein FtsQ</fullName>
    </submittedName>
</protein>